<keyword evidence="5" id="KW-1185">Reference proteome</keyword>
<dbReference type="Pfam" id="PF09088">
    <property type="entry name" value="MIF4G_like"/>
    <property type="match status" value="1"/>
</dbReference>
<gene>
    <name evidence="4" type="primary">cbc1</name>
    <name evidence="4" type="ORF">CcaverHIS019_0508710</name>
</gene>
<dbReference type="GO" id="GO:0005846">
    <property type="term" value="C:nuclear cap binding complex"/>
    <property type="evidence" value="ECO:0007669"/>
    <property type="project" value="InterPro"/>
</dbReference>
<evidence type="ECO:0000259" key="2">
    <source>
        <dbReference type="Pfam" id="PF09088"/>
    </source>
</evidence>
<evidence type="ECO:0000313" key="4">
    <source>
        <dbReference type="EMBL" id="BEI93243.1"/>
    </source>
</evidence>
<dbReference type="InterPro" id="IPR016024">
    <property type="entry name" value="ARM-type_fold"/>
</dbReference>
<evidence type="ECO:0000313" key="5">
    <source>
        <dbReference type="Proteomes" id="UP001233271"/>
    </source>
</evidence>
<dbReference type="Proteomes" id="UP001233271">
    <property type="component" value="Chromosome 5"/>
</dbReference>
<reference evidence="4" key="1">
    <citation type="journal article" date="2023" name="BMC Genomics">
        <title>Chromosome-level genome assemblies of Cutaneotrichosporon spp. (Trichosporonales, Basidiomycota) reveal imbalanced evolution between nucleotide sequences and chromosome synteny.</title>
        <authorList>
            <person name="Kobayashi Y."/>
            <person name="Kayamori A."/>
            <person name="Aoki K."/>
            <person name="Shiwa Y."/>
            <person name="Matsutani M."/>
            <person name="Fujita N."/>
            <person name="Sugita T."/>
            <person name="Iwasaki W."/>
            <person name="Tanaka N."/>
            <person name="Takashima M."/>
        </authorList>
    </citation>
    <scope>NUCLEOTIDE SEQUENCE</scope>
    <source>
        <strain evidence="4">HIS019</strain>
    </source>
</reference>
<organism evidence="4 5">
    <name type="scientific">Cutaneotrichosporon cavernicola</name>
    <dbReference type="NCBI Taxonomy" id="279322"/>
    <lineage>
        <taxon>Eukaryota</taxon>
        <taxon>Fungi</taxon>
        <taxon>Dikarya</taxon>
        <taxon>Basidiomycota</taxon>
        <taxon>Agaricomycotina</taxon>
        <taxon>Tremellomycetes</taxon>
        <taxon>Trichosporonales</taxon>
        <taxon>Trichosporonaceae</taxon>
        <taxon>Cutaneotrichosporon</taxon>
    </lineage>
</organism>
<evidence type="ECO:0008006" key="6">
    <source>
        <dbReference type="Google" id="ProtNLM"/>
    </source>
</evidence>
<dbReference type="RefSeq" id="XP_060458508.1">
    <property type="nucleotide sequence ID" value="XM_060602078.1"/>
</dbReference>
<dbReference type="GeneID" id="85497113"/>
<feature type="region of interest" description="Disordered" evidence="1">
    <location>
        <begin position="1"/>
        <end position="25"/>
    </location>
</feature>
<protein>
    <recommendedName>
        <fullName evidence="6">Cap binding protein 80-PB</fullName>
    </recommendedName>
</protein>
<dbReference type="PANTHER" id="PTHR12412:SF2">
    <property type="entry name" value="NUCLEAR CAP-BINDING PROTEIN SUBUNIT 1"/>
    <property type="match status" value="1"/>
</dbReference>
<dbReference type="Gene3D" id="1.25.40.180">
    <property type="match status" value="3"/>
</dbReference>
<evidence type="ECO:0000256" key="1">
    <source>
        <dbReference type="SAM" id="MobiDB-lite"/>
    </source>
</evidence>
<dbReference type="GO" id="GO:0003729">
    <property type="term" value="F:mRNA binding"/>
    <property type="evidence" value="ECO:0007669"/>
    <property type="project" value="TreeGrafter"/>
</dbReference>
<name>A0AA48QXD2_9TREE</name>
<dbReference type="GO" id="GO:0000339">
    <property type="term" value="F:RNA cap binding"/>
    <property type="evidence" value="ECO:0007669"/>
    <property type="project" value="InterPro"/>
</dbReference>
<dbReference type="PANTHER" id="PTHR12412">
    <property type="entry name" value="CAP BINDING PROTEIN"/>
    <property type="match status" value="1"/>
</dbReference>
<sequence>MSYNGFSDDRGRGQRGSGRTAPETTAVRMRKMIFKHADDEDFDSIEDPPRLAKVLRRGWREGAPGIMDGFRYGVTEMPFKQAHYVTLLLHLSYRVEGEEEEQEETDCGREILEELARSFRASVEAREWLNARLLLQFLSLLVPAGLVEPRSLVDAYKSLLSVLNEVGGGGDRAERAARAVGEGIIRSAHALAGSFAEDLESIVRTIEMFVTGRKGTRSLVNPLAPILAEGEEPEAYADPLSHLMTALLELRASEWQAPAILPRPSENAVIPEGATMPDPYAISPVYMPPEMYDVDEENPQDCEGRTSGLVLFNESVVPPTNTILGWTLRSLLLDTLNIFEVNRKECARFLLNISRYLAPGTFKSEESESTYSLESSVVSTIISTLCTLPNAPHSPLMYGSVITELCKLSPATIAPPVGRAVRRIFTQLGEDGLDIEISRRVSDWFAIHLSNFGFQWMWKEWIPDLELPAAHPRRAFMRRVVEQEIRLAYHDRILQTLPEPMLAKDAEVVSPEAPDPVWQYEAAGSDLHAEASDLLRRMKNKAPSHEVKNFITDLPDAMDQGGDSLLRASIVKMVTETILKLGDRSFSHFLNATERYLDVLRFITNDYASRRVVLDAIVSFWRRSSQMRLITIDKYLQYSILEPLDVVDWVFAAEAGSDTVPDGWTDVDKWEVLRMALDKIVGRVVRERRRLRAVDKADEVARARRAAERLERGEGVGMDDGDDDPDRSREAQEVQSQVDVQTDRLERVFSATVQRFAEELLPWAYGREGAGLKSVLALLDAGDSGAWPMRARWGWWREFVRSYAQLIEPLADSIETEVFAIIPPHSAGLEARSEAMVRGVWADALGRE</sequence>
<accession>A0AA48QXD2</accession>
<dbReference type="GO" id="GO:0006406">
    <property type="term" value="P:mRNA export from nucleus"/>
    <property type="evidence" value="ECO:0007669"/>
    <property type="project" value="InterPro"/>
</dbReference>
<dbReference type="EMBL" id="AP028216">
    <property type="protein sequence ID" value="BEI93243.1"/>
    <property type="molecule type" value="Genomic_DNA"/>
</dbReference>
<dbReference type="KEGG" id="ccac:CcaHIS019_0508710"/>
<dbReference type="SUPFAM" id="SSF48371">
    <property type="entry name" value="ARM repeat"/>
    <property type="match status" value="3"/>
</dbReference>
<dbReference type="AlphaFoldDB" id="A0AA48QXD2"/>
<dbReference type="InterPro" id="IPR015172">
    <property type="entry name" value="MIF4G-like_typ-1"/>
</dbReference>
<dbReference type="Pfam" id="PF09090">
    <property type="entry name" value="MIF4G_like_2"/>
    <property type="match status" value="1"/>
</dbReference>
<proteinExistence type="predicted"/>
<feature type="region of interest" description="Disordered" evidence="1">
    <location>
        <begin position="712"/>
        <end position="736"/>
    </location>
</feature>
<feature type="domain" description="MIF4G-like type 2" evidence="3">
    <location>
        <begin position="518"/>
        <end position="806"/>
    </location>
</feature>
<feature type="domain" description="MIF4G-like type 1" evidence="2">
    <location>
        <begin position="318"/>
        <end position="499"/>
    </location>
</feature>
<dbReference type="InterPro" id="IPR027159">
    <property type="entry name" value="CBP80"/>
</dbReference>
<dbReference type="InterPro" id="IPR015174">
    <property type="entry name" value="MIF4G-like_typ-2"/>
</dbReference>
<evidence type="ECO:0000259" key="3">
    <source>
        <dbReference type="Pfam" id="PF09090"/>
    </source>
</evidence>
<dbReference type="GO" id="GO:0000184">
    <property type="term" value="P:nuclear-transcribed mRNA catabolic process, nonsense-mediated decay"/>
    <property type="evidence" value="ECO:0007669"/>
    <property type="project" value="TreeGrafter"/>
</dbReference>
<dbReference type="GO" id="GO:0005634">
    <property type="term" value="C:nucleus"/>
    <property type="evidence" value="ECO:0007669"/>
    <property type="project" value="TreeGrafter"/>
</dbReference>